<evidence type="ECO:0000313" key="1">
    <source>
        <dbReference type="EMBL" id="GFY39030.1"/>
    </source>
</evidence>
<keyword evidence="2" id="KW-1185">Reference proteome</keyword>
<reference evidence="1" key="1">
    <citation type="submission" date="2020-08" db="EMBL/GenBank/DDBJ databases">
        <title>Multicomponent nature underlies the extraordinary mechanical properties of spider dragline silk.</title>
        <authorList>
            <person name="Kono N."/>
            <person name="Nakamura H."/>
            <person name="Mori M."/>
            <person name="Yoshida Y."/>
            <person name="Ohtoshi R."/>
            <person name="Malay A.D."/>
            <person name="Moran D.A.P."/>
            <person name="Tomita M."/>
            <person name="Numata K."/>
            <person name="Arakawa K."/>
        </authorList>
    </citation>
    <scope>NUCLEOTIDE SEQUENCE</scope>
</reference>
<dbReference type="EMBL" id="BMAV01001149">
    <property type="protein sequence ID" value="GFY39030.1"/>
    <property type="molecule type" value="Genomic_DNA"/>
</dbReference>
<evidence type="ECO:0000313" key="2">
    <source>
        <dbReference type="Proteomes" id="UP000886998"/>
    </source>
</evidence>
<dbReference type="AlphaFoldDB" id="A0A8X7BPL9"/>
<accession>A0A8X7BPL9</accession>
<dbReference type="Proteomes" id="UP000886998">
    <property type="component" value="Unassembled WGS sequence"/>
</dbReference>
<gene>
    <name evidence="1" type="ORF">TNIN_61811</name>
</gene>
<name>A0A8X7BPL9_9ARAC</name>
<sequence length="95" mass="10566">MTEQVSGVIDSKNNEKCRESALCGNFAQYIGHLMNSMWIFCCPDVAVMSVHSFIQLNRVLFHPQNDPLSEALTFVSVKNDSKNICQNPGSLLESS</sequence>
<comment type="caution">
    <text evidence="1">The sequence shown here is derived from an EMBL/GenBank/DDBJ whole genome shotgun (WGS) entry which is preliminary data.</text>
</comment>
<organism evidence="1 2">
    <name type="scientific">Trichonephila inaurata madagascariensis</name>
    <dbReference type="NCBI Taxonomy" id="2747483"/>
    <lineage>
        <taxon>Eukaryota</taxon>
        <taxon>Metazoa</taxon>
        <taxon>Ecdysozoa</taxon>
        <taxon>Arthropoda</taxon>
        <taxon>Chelicerata</taxon>
        <taxon>Arachnida</taxon>
        <taxon>Araneae</taxon>
        <taxon>Araneomorphae</taxon>
        <taxon>Entelegynae</taxon>
        <taxon>Araneoidea</taxon>
        <taxon>Nephilidae</taxon>
        <taxon>Trichonephila</taxon>
        <taxon>Trichonephila inaurata</taxon>
    </lineage>
</organism>
<protein>
    <submittedName>
        <fullName evidence="1">Uncharacterized protein</fullName>
    </submittedName>
</protein>
<proteinExistence type="predicted"/>